<keyword evidence="4" id="KW-1185">Reference proteome</keyword>
<feature type="domain" description="CRAL-TRIO" evidence="2">
    <location>
        <begin position="316"/>
        <end position="479"/>
    </location>
</feature>
<dbReference type="Gene3D" id="3.40.525.10">
    <property type="entry name" value="CRAL-TRIO lipid binding domain"/>
    <property type="match status" value="1"/>
</dbReference>
<evidence type="ECO:0000313" key="3">
    <source>
        <dbReference type="EMBL" id="CEO59861.1"/>
    </source>
</evidence>
<protein>
    <recommendedName>
        <fullName evidence="2">CRAL-TRIO domain-containing protein</fullName>
    </recommendedName>
</protein>
<evidence type="ECO:0000259" key="2">
    <source>
        <dbReference type="PROSITE" id="PS50191"/>
    </source>
</evidence>
<name>A0A0F7VG92_PENBI</name>
<reference evidence="4" key="1">
    <citation type="journal article" date="2015" name="Genome Announc.">
        <title>Draft genome sequence of the fungus Penicillium brasilianum MG11.</title>
        <authorList>
            <person name="Horn F."/>
            <person name="Linde J."/>
            <person name="Mattern D.J."/>
            <person name="Walther G."/>
            <person name="Guthke R."/>
            <person name="Brakhage A.A."/>
            <person name="Valiante V."/>
        </authorList>
    </citation>
    <scope>NUCLEOTIDE SEQUENCE [LARGE SCALE GENOMIC DNA]</scope>
    <source>
        <strain evidence="4">MG11</strain>
    </source>
</reference>
<feature type="region of interest" description="Disordered" evidence="1">
    <location>
        <begin position="165"/>
        <end position="208"/>
    </location>
</feature>
<dbReference type="PROSITE" id="PS50191">
    <property type="entry name" value="CRAL_TRIO"/>
    <property type="match status" value="1"/>
</dbReference>
<dbReference type="SUPFAM" id="SSF52087">
    <property type="entry name" value="CRAL/TRIO domain"/>
    <property type="match status" value="1"/>
</dbReference>
<dbReference type="Pfam" id="PF00650">
    <property type="entry name" value="CRAL_TRIO"/>
    <property type="match status" value="1"/>
</dbReference>
<gene>
    <name evidence="3" type="ORF">PMG11_04514</name>
</gene>
<dbReference type="InterPro" id="IPR036865">
    <property type="entry name" value="CRAL-TRIO_dom_sf"/>
</dbReference>
<feature type="compositionally biased region" description="Pro residues" evidence="1">
    <location>
        <begin position="95"/>
        <end position="106"/>
    </location>
</feature>
<accession>A0A0F7VG92</accession>
<dbReference type="PANTHER" id="PTHR46590">
    <property type="entry name" value="PHOSPHATIDYLINOSITOL TRANSFER PROTEIN CSR1-RELATED"/>
    <property type="match status" value="1"/>
</dbReference>
<dbReference type="OrthoDB" id="43460at2759"/>
<dbReference type="InterPro" id="IPR036273">
    <property type="entry name" value="CRAL/TRIO_N_dom_sf"/>
</dbReference>
<dbReference type="InterPro" id="IPR001251">
    <property type="entry name" value="CRAL-TRIO_dom"/>
</dbReference>
<dbReference type="EMBL" id="CDHK01000004">
    <property type="protein sequence ID" value="CEO59861.1"/>
    <property type="molecule type" value="Genomic_DNA"/>
</dbReference>
<dbReference type="Proteomes" id="UP000042958">
    <property type="component" value="Unassembled WGS sequence"/>
</dbReference>
<dbReference type="SMART" id="SM01100">
    <property type="entry name" value="CRAL_TRIO_N"/>
    <property type="match status" value="1"/>
</dbReference>
<dbReference type="AlphaFoldDB" id="A0A0F7VG92"/>
<organism evidence="3 4">
    <name type="scientific">Penicillium brasilianum</name>
    <dbReference type="NCBI Taxonomy" id="104259"/>
    <lineage>
        <taxon>Eukaryota</taxon>
        <taxon>Fungi</taxon>
        <taxon>Dikarya</taxon>
        <taxon>Ascomycota</taxon>
        <taxon>Pezizomycotina</taxon>
        <taxon>Eurotiomycetes</taxon>
        <taxon>Eurotiomycetidae</taxon>
        <taxon>Eurotiales</taxon>
        <taxon>Aspergillaceae</taxon>
        <taxon>Penicillium</taxon>
    </lineage>
</organism>
<dbReference type="SUPFAM" id="SSF46938">
    <property type="entry name" value="CRAL/TRIO N-terminal domain"/>
    <property type="match status" value="1"/>
</dbReference>
<dbReference type="Pfam" id="PF03765">
    <property type="entry name" value="CRAL_TRIO_N"/>
    <property type="match status" value="1"/>
</dbReference>
<dbReference type="SMART" id="SM00516">
    <property type="entry name" value="SEC14"/>
    <property type="match status" value="1"/>
</dbReference>
<feature type="region of interest" description="Disordered" evidence="1">
    <location>
        <begin position="89"/>
        <end position="110"/>
    </location>
</feature>
<evidence type="ECO:0000256" key="1">
    <source>
        <dbReference type="SAM" id="MobiDB-lite"/>
    </source>
</evidence>
<dbReference type="PANTHER" id="PTHR46590:SF1">
    <property type="entry name" value="PHOSPHATIDYLINOSITOL TRANSFER PROTEIN CSR1"/>
    <property type="match status" value="1"/>
</dbReference>
<dbReference type="InterPro" id="IPR052432">
    <property type="entry name" value="PITP/CRAL-TRIO"/>
</dbReference>
<proteinExistence type="predicted"/>
<feature type="region of interest" description="Disordered" evidence="1">
    <location>
        <begin position="581"/>
        <end position="606"/>
    </location>
</feature>
<dbReference type="CDD" id="cd00170">
    <property type="entry name" value="SEC14"/>
    <property type="match status" value="1"/>
</dbReference>
<evidence type="ECO:0000313" key="4">
    <source>
        <dbReference type="Proteomes" id="UP000042958"/>
    </source>
</evidence>
<dbReference type="STRING" id="104259.A0A0F7VG92"/>
<feature type="compositionally biased region" description="Basic and acidic residues" evidence="1">
    <location>
        <begin position="581"/>
        <end position="592"/>
    </location>
</feature>
<dbReference type="InterPro" id="IPR011074">
    <property type="entry name" value="CRAL/TRIO_N_dom"/>
</dbReference>
<sequence length="606" mass="68484">MRACSILRRISPSANSLPVPCRIQFTPISLERGAQFASQYARQPRPFPLVRPYSTRPQSQHQPREASSLWTITFTLLAVGGGAWLHDKYFTSTENPPPPRPSPTTPPQTHSFLQVIDTLTTMPIEPAPGTVGTLTPEQEVKLQEFWVLTLRVFGVPLDTLEAEHANGKGNADASPTQDKKKSSGKRRGWGLWGKGNEEEDDNKSVSSATGITSSLTSINITDGDDKHGQSKEFQQALVELQPEEIRTAFWNMVKHDNPDALLLRFLRARKWDVKKALIMLISTMRWRLQEVHVDDDIMANGEAQAHQYASSADPARKQKGEEFLKQMRMGKSFLHGVDKFGRPICVVRVRLHRASDQEVDALERFTVYTIETARLLLAPPVETATIIFDMTNFTLSNMDYTPVKFMIKCFEANYPESLGSVLIHKAPWIFSSIWSVIKGWLDPVVAAKIHFTKNREDLEAFIAPGQIMKELEGDENWEYAYSEVKEGENAKMEDTETRDKLIAERQTLAKEIQDVTIEWICASQKKDTDAVNAAKDKRHSLIEKLREQYWVLDPYIRARSLYDRLDIIKGGGKIEFYPEAEKKDVQDEKKAASDAPAESTKAVPSA</sequence>